<proteinExistence type="inferred from homology"/>
<organism evidence="9">
    <name type="scientific">bioreactor metagenome</name>
    <dbReference type="NCBI Taxonomy" id="1076179"/>
    <lineage>
        <taxon>unclassified sequences</taxon>
        <taxon>metagenomes</taxon>
        <taxon>ecological metagenomes</taxon>
    </lineage>
</organism>
<feature type="transmembrane region" description="Helical" evidence="7">
    <location>
        <begin position="65"/>
        <end position="87"/>
    </location>
</feature>
<comment type="subcellular location">
    <subcellularLocation>
        <location evidence="1">Cell membrane</location>
        <topology evidence="1">Multi-pass membrane protein</topology>
    </subcellularLocation>
</comment>
<keyword evidence="9" id="KW-0547">Nucleotide-binding</keyword>
<evidence type="ECO:0000256" key="4">
    <source>
        <dbReference type="ARBA" id="ARBA00022989"/>
    </source>
</evidence>
<dbReference type="GO" id="GO:0005524">
    <property type="term" value="F:ATP binding"/>
    <property type="evidence" value="ECO:0007669"/>
    <property type="project" value="UniProtKB-KW"/>
</dbReference>
<evidence type="ECO:0000256" key="5">
    <source>
        <dbReference type="ARBA" id="ARBA00023136"/>
    </source>
</evidence>
<dbReference type="PANTHER" id="PTHR30572">
    <property type="entry name" value="MEMBRANE COMPONENT OF TRANSPORTER-RELATED"/>
    <property type="match status" value="1"/>
</dbReference>
<dbReference type="InterPro" id="IPR003838">
    <property type="entry name" value="ABC3_permease_C"/>
</dbReference>
<dbReference type="AlphaFoldDB" id="A0A645GIY2"/>
<sequence length="104" mass="11154">MLVSVTERTREIGIRMAIGAKRTDSRLQFLVEALTLSLLGGVSGIILGIAGAQALSKILGWTVDISILSIVLSFGFSGCVGIFFGFYPAYKASLLNPIEALRYE</sequence>
<evidence type="ECO:0000256" key="1">
    <source>
        <dbReference type="ARBA" id="ARBA00004651"/>
    </source>
</evidence>
<keyword evidence="9" id="KW-0378">Hydrolase</keyword>
<dbReference type="EC" id="3.6.3.-" evidence="9"/>
<keyword evidence="2" id="KW-1003">Cell membrane</keyword>
<keyword evidence="5 7" id="KW-0472">Membrane</keyword>
<gene>
    <name evidence="9" type="primary">macB_105</name>
    <name evidence="9" type="ORF">SDC9_174324</name>
</gene>
<name>A0A645GIY2_9ZZZZ</name>
<feature type="domain" description="ABC3 transporter permease C-terminal" evidence="8">
    <location>
        <begin position="2"/>
        <end position="97"/>
    </location>
</feature>
<comment type="similarity">
    <text evidence="6">Belongs to the ABC-4 integral membrane protein family.</text>
</comment>
<evidence type="ECO:0000256" key="2">
    <source>
        <dbReference type="ARBA" id="ARBA00022475"/>
    </source>
</evidence>
<accession>A0A645GIY2</accession>
<evidence type="ECO:0000313" key="9">
    <source>
        <dbReference type="EMBL" id="MPN26898.1"/>
    </source>
</evidence>
<keyword evidence="4 7" id="KW-1133">Transmembrane helix</keyword>
<keyword evidence="3 7" id="KW-0812">Transmembrane</keyword>
<comment type="caution">
    <text evidence="9">The sequence shown here is derived from an EMBL/GenBank/DDBJ whole genome shotgun (WGS) entry which is preliminary data.</text>
</comment>
<reference evidence="9" key="1">
    <citation type="submission" date="2019-08" db="EMBL/GenBank/DDBJ databases">
        <authorList>
            <person name="Kucharzyk K."/>
            <person name="Murdoch R.W."/>
            <person name="Higgins S."/>
            <person name="Loffler F."/>
        </authorList>
    </citation>
    <scope>NUCLEOTIDE SEQUENCE</scope>
</reference>
<dbReference type="Pfam" id="PF02687">
    <property type="entry name" value="FtsX"/>
    <property type="match status" value="1"/>
</dbReference>
<evidence type="ECO:0000256" key="6">
    <source>
        <dbReference type="ARBA" id="ARBA00038076"/>
    </source>
</evidence>
<dbReference type="PANTHER" id="PTHR30572:SF4">
    <property type="entry name" value="ABC TRANSPORTER PERMEASE YTRF"/>
    <property type="match status" value="1"/>
</dbReference>
<evidence type="ECO:0000259" key="8">
    <source>
        <dbReference type="Pfam" id="PF02687"/>
    </source>
</evidence>
<dbReference type="GO" id="GO:0005886">
    <property type="term" value="C:plasma membrane"/>
    <property type="evidence" value="ECO:0007669"/>
    <property type="project" value="UniProtKB-SubCell"/>
</dbReference>
<keyword evidence="9" id="KW-0067">ATP-binding</keyword>
<dbReference type="EMBL" id="VSSQ01076590">
    <property type="protein sequence ID" value="MPN26898.1"/>
    <property type="molecule type" value="Genomic_DNA"/>
</dbReference>
<evidence type="ECO:0000256" key="7">
    <source>
        <dbReference type="SAM" id="Phobius"/>
    </source>
</evidence>
<evidence type="ECO:0000256" key="3">
    <source>
        <dbReference type="ARBA" id="ARBA00022692"/>
    </source>
</evidence>
<dbReference type="InterPro" id="IPR050250">
    <property type="entry name" value="Macrolide_Exporter_MacB"/>
</dbReference>
<feature type="transmembrane region" description="Helical" evidence="7">
    <location>
        <begin position="29"/>
        <end position="53"/>
    </location>
</feature>
<protein>
    <submittedName>
        <fullName evidence="9">Macrolide export ATP-binding/permease protein MacB</fullName>
        <ecNumber evidence="9">3.6.3.-</ecNumber>
    </submittedName>
</protein>
<dbReference type="GO" id="GO:0022857">
    <property type="term" value="F:transmembrane transporter activity"/>
    <property type="evidence" value="ECO:0007669"/>
    <property type="project" value="TreeGrafter"/>
</dbReference>
<dbReference type="GO" id="GO:0016787">
    <property type="term" value="F:hydrolase activity"/>
    <property type="evidence" value="ECO:0007669"/>
    <property type="project" value="UniProtKB-KW"/>
</dbReference>